<sequence length="703" mass="78862">MKDLHVRQLESELDAQFPPFIDLTDLADRPKHIQRSSFLSRALAALSVHVLTGMSPEQSAKCVIDSFDDWGIDAIAVDADSEVPQVWIVQAKWSKEGNATFDGNALRALEDGLRKLVRGEYNRFNQRIDPLVPDLDSALNNPRVKIVLVPALAGDQPISPNVQIGLTELRDEFDPEVMRVEPLLLSDFISAIRAGIHDPRVNLRAKMTDLRFLEEPYLAYFGNISADQIADWYSGERHRLFGRNIRHPLGLTKVNSGIVDTLLSEPEKFWYFHNGITILCDRMEAGLRGDLELLGASVVNGAQTVASIHEAYERNPTSVAKARISVRVIPLQGTPQNFDRRVTVATNTQNGVAQQDFRALDKIQARLRYEFDVVLDLKYANKRGESVPDASQGCGILEAAVALACSHSNSEMSFRSNSEERRIWSDDTYFEIFRHPDARKTWRAVQVVREVGTFLQDTQSDREGKAASLADQGRNIISHLFFQKNPEWASVPDGEWGVLLGSVSAQVDEILRWVMEAIDSGAAETLQVWSIFRTARRYVAIVESVKQGWISGRPTPELAPDYKAEERERRARQANAVTVIVDAGAIEEGVHLEFRPNTKPERRALSAWVSEDPRRSRATWVDDKANPLLWEWDGGRYSPSRLVQVMFELAGKNVPKAVQGTRRWFVPDRGSLVDIADSIRNEPESERFSSCGSRVMTAGGRGP</sequence>
<dbReference type="Pfam" id="PF10592">
    <property type="entry name" value="AIPR"/>
    <property type="match status" value="1"/>
</dbReference>
<evidence type="ECO:0000313" key="3">
    <source>
        <dbReference type="Proteomes" id="UP001163878"/>
    </source>
</evidence>
<feature type="domain" description="Abortive phage infection protein C-terminal" evidence="1">
    <location>
        <begin position="241"/>
        <end position="372"/>
    </location>
</feature>
<dbReference type="RefSeq" id="WP_264243494.1">
    <property type="nucleotide sequence ID" value="NZ_CP107567.1"/>
</dbReference>
<evidence type="ECO:0000259" key="1">
    <source>
        <dbReference type="Pfam" id="PF10592"/>
    </source>
</evidence>
<dbReference type="InterPro" id="IPR018891">
    <property type="entry name" value="AIPR_C"/>
</dbReference>
<proteinExistence type="predicted"/>
<accession>A0ABY6I5G6</accession>
<reference evidence="2" key="1">
    <citation type="submission" date="2022-10" db="EMBL/GenBank/DDBJ databases">
        <title>Cytochrome P450 Catalyzes Benzene Ring Formation in the Biosynthesis of Trialkyl-Substituted Aromatic Polyketides.</title>
        <authorList>
            <person name="Zhao E."/>
            <person name="Ge H."/>
        </authorList>
    </citation>
    <scope>NUCLEOTIDE SEQUENCE</scope>
    <source>
        <strain evidence="2">NA0869</strain>
    </source>
</reference>
<dbReference type="Proteomes" id="UP001163878">
    <property type="component" value="Chromosome"/>
</dbReference>
<keyword evidence="3" id="KW-1185">Reference proteome</keyword>
<evidence type="ECO:0000313" key="2">
    <source>
        <dbReference type="EMBL" id="UYQ62232.1"/>
    </source>
</evidence>
<gene>
    <name evidence="2" type="ORF">OGH68_12570</name>
</gene>
<protein>
    <submittedName>
        <fullName evidence="2">AIPR family protein</fullName>
    </submittedName>
</protein>
<name>A0ABY6I5G6_STRPE</name>
<organism evidence="2 3">
    <name type="scientific">Streptomyces peucetius</name>
    <dbReference type="NCBI Taxonomy" id="1950"/>
    <lineage>
        <taxon>Bacteria</taxon>
        <taxon>Bacillati</taxon>
        <taxon>Actinomycetota</taxon>
        <taxon>Actinomycetes</taxon>
        <taxon>Kitasatosporales</taxon>
        <taxon>Streptomycetaceae</taxon>
        <taxon>Streptomyces</taxon>
    </lineage>
</organism>
<dbReference type="EMBL" id="CP107567">
    <property type="protein sequence ID" value="UYQ62232.1"/>
    <property type="molecule type" value="Genomic_DNA"/>
</dbReference>